<dbReference type="AlphaFoldDB" id="A0A934R0U2"/>
<keyword evidence="2" id="KW-1185">Reference proteome</keyword>
<accession>A0A934R0U2</accession>
<reference evidence="1" key="1">
    <citation type="submission" date="2021-01" db="EMBL/GenBank/DDBJ databases">
        <title>Modified the classification status of verrucomicrobia.</title>
        <authorList>
            <person name="Feng X."/>
        </authorList>
    </citation>
    <scope>NUCLEOTIDE SEQUENCE</scope>
    <source>
        <strain evidence="1">JCM 18052</strain>
    </source>
</reference>
<gene>
    <name evidence="1" type="ORF">JIN84_03500</name>
</gene>
<comment type="caution">
    <text evidence="1">The sequence shown here is derived from an EMBL/GenBank/DDBJ whole genome shotgun (WGS) entry which is preliminary data.</text>
</comment>
<dbReference type="EMBL" id="JAENIK010000004">
    <property type="protein sequence ID" value="MBK1814662.1"/>
    <property type="molecule type" value="Genomic_DNA"/>
</dbReference>
<sequence>MRKSGLLMILLLASTAGTVWLLREPLANAWGKTKGGVDLGFRRKFQPDPEKYGVLIKDLDRWRVDLAERHRKARNRAGREAVEHDARVILEQCLPEMMRCWLGTPWDFNGTAGEPGSGKIACGYFVATVLKDAGFRVDRYQLAQQPSENILRSFLPKESCALTIGKNYQAFAGDVAKLESGIYVIGLDTHVAFIVVRNGDFRFIHSSGSSPWCVVDEEPADAIVLQRSNWRMLGNLTGAPGVIRTWLKADKITVRGT</sequence>
<evidence type="ECO:0000313" key="1">
    <source>
        <dbReference type="EMBL" id="MBK1814662.1"/>
    </source>
</evidence>
<organism evidence="1 2">
    <name type="scientific">Luteolibacter yonseiensis</name>
    <dbReference type="NCBI Taxonomy" id="1144680"/>
    <lineage>
        <taxon>Bacteria</taxon>
        <taxon>Pseudomonadati</taxon>
        <taxon>Verrucomicrobiota</taxon>
        <taxon>Verrucomicrobiia</taxon>
        <taxon>Verrucomicrobiales</taxon>
        <taxon>Verrucomicrobiaceae</taxon>
        <taxon>Luteolibacter</taxon>
    </lineage>
</organism>
<name>A0A934R0U2_9BACT</name>
<protein>
    <submittedName>
        <fullName evidence="1">Uncharacterized protein</fullName>
    </submittedName>
</protein>
<dbReference type="Proteomes" id="UP000600139">
    <property type="component" value="Unassembled WGS sequence"/>
</dbReference>
<proteinExistence type="predicted"/>
<dbReference type="Gene3D" id="3.90.1720.10">
    <property type="entry name" value="endopeptidase domain like (from Nostoc punctiforme)"/>
    <property type="match status" value="1"/>
</dbReference>
<evidence type="ECO:0000313" key="2">
    <source>
        <dbReference type="Proteomes" id="UP000600139"/>
    </source>
</evidence>
<dbReference type="RefSeq" id="WP_200349619.1">
    <property type="nucleotide sequence ID" value="NZ_BAABHZ010000010.1"/>
</dbReference>